<dbReference type="Proteomes" id="UP000316916">
    <property type="component" value="Unassembled WGS sequence"/>
</dbReference>
<organism evidence="1 2">
    <name type="scientific">Chryseobacterium rhizoplanae</name>
    <dbReference type="NCBI Taxonomy" id="1609531"/>
    <lineage>
        <taxon>Bacteria</taxon>
        <taxon>Pseudomonadati</taxon>
        <taxon>Bacteroidota</taxon>
        <taxon>Flavobacteriia</taxon>
        <taxon>Flavobacteriales</taxon>
        <taxon>Weeksellaceae</taxon>
        <taxon>Chryseobacterium group</taxon>
        <taxon>Chryseobacterium</taxon>
    </lineage>
</organism>
<accession>A0A521D525</accession>
<keyword evidence="2" id="KW-1185">Reference proteome</keyword>
<name>A0A521D525_9FLAO</name>
<sequence length="268" mass="31174">MVQKINQKIIPHVSDFLIPDNFGFLQYRIKPMKDIIHKIKNIDWQHLTETMHENGYAVISNLLSDQECEIVKSNYDNPDLYRKTVIMARHRFGLGEYKYFDYPLPEMIQTIRTTIYPYLAPIANSWFKALHIDIQFPLEHQEFLQQCHTNGQQKATVLILKYKEGGFNTLHQDLYGDVYFPIQIVLMLSEPDKDFTGGEFVLTQQIPRAQSKAIVLKPKKGDVLIFTTQFKPEKGTKGYYRVNMKHGISEVKEGSRYALGIIFHDAVS</sequence>
<protein>
    <recommendedName>
        <fullName evidence="3">Fe2OG dioxygenase domain-containing protein</fullName>
    </recommendedName>
</protein>
<dbReference type="InterPro" id="IPR018655">
    <property type="entry name" value="DUF2086"/>
</dbReference>
<proteinExistence type="predicted"/>
<evidence type="ECO:0000313" key="1">
    <source>
        <dbReference type="EMBL" id="SMO66803.1"/>
    </source>
</evidence>
<reference evidence="1 2" key="1">
    <citation type="submission" date="2017-05" db="EMBL/GenBank/DDBJ databases">
        <authorList>
            <person name="Varghese N."/>
            <person name="Submissions S."/>
        </authorList>
    </citation>
    <scope>NUCLEOTIDE SEQUENCE [LARGE SCALE GENOMIC DNA]</scope>
    <source>
        <strain evidence="1 2">DSM 29371</strain>
    </source>
</reference>
<evidence type="ECO:0008006" key="3">
    <source>
        <dbReference type="Google" id="ProtNLM"/>
    </source>
</evidence>
<dbReference type="SUPFAM" id="SSF51197">
    <property type="entry name" value="Clavaminate synthase-like"/>
    <property type="match status" value="1"/>
</dbReference>
<evidence type="ECO:0000313" key="2">
    <source>
        <dbReference type="Proteomes" id="UP000316916"/>
    </source>
</evidence>
<gene>
    <name evidence="1" type="ORF">SAMN06265171_104227</name>
</gene>
<dbReference type="Gene3D" id="2.60.120.620">
    <property type="entry name" value="q2cbj1_9rhob like domain"/>
    <property type="match status" value="1"/>
</dbReference>
<dbReference type="AlphaFoldDB" id="A0A521D525"/>
<dbReference type="Pfam" id="PF09859">
    <property type="entry name" value="Oxygenase-NA"/>
    <property type="match status" value="1"/>
</dbReference>
<dbReference type="EMBL" id="FXTC01000004">
    <property type="protein sequence ID" value="SMO66803.1"/>
    <property type="molecule type" value="Genomic_DNA"/>
</dbReference>